<evidence type="ECO:0000313" key="1">
    <source>
        <dbReference type="EMBL" id="KKL10108.1"/>
    </source>
</evidence>
<protein>
    <submittedName>
        <fullName evidence="1">Uncharacterized protein</fullName>
    </submittedName>
</protein>
<reference evidence="1" key="1">
    <citation type="journal article" date="2015" name="Nature">
        <title>Complex archaea that bridge the gap between prokaryotes and eukaryotes.</title>
        <authorList>
            <person name="Spang A."/>
            <person name="Saw J.H."/>
            <person name="Jorgensen S.L."/>
            <person name="Zaremba-Niedzwiedzka K."/>
            <person name="Martijn J."/>
            <person name="Lind A.E."/>
            <person name="van Eijk R."/>
            <person name="Schleper C."/>
            <person name="Guy L."/>
            <person name="Ettema T.J."/>
        </authorList>
    </citation>
    <scope>NUCLEOTIDE SEQUENCE</scope>
</reference>
<dbReference type="AlphaFoldDB" id="A0A0F9DDM0"/>
<comment type="caution">
    <text evidence="1">The sequence shown here is derived from an EMBL/GenBank/DDBJ whole genome shotgun (WGS) entry which is preliminary data.</text>
</comment>
<accession>A0A0F9DDM0</accession>
<gene>
    <name evidence="1" type="ORF">LCGC14_2559150</name>
</gene>
<proteinExistence type="predicted"/>
<organism evidence="1">
    <name type="scientific">marine sediment metagenome</name>
    <dbReference type="NCBI Taxonomy" id="412755"/>
    <lineage>
        <taxon>unclassified sequences</taxon>
        <taxon>metagenomes</taxon>
        <taxon>ecological metagenomes</taxon>
    </lineage>
</organism>
<feature type="non-terminal residue" evidence="1">
    <location>
        <position position="81"/>
    </location>
</feature>
<dbReference type="EMBL" id="LAZR01042197">
    <property type="protein sequence ID" value="KKL10108.1"/>
    <property type="molecule type" value="Genomic_DNA"/>
</dbReference>
<sequence length="81" mass="9139">MTTAKKNTKSKKKFNADTFYKRYKHVVQGSVKDVEVGSVVGGLTVVHPRICKIKCKESGKTRTIHTQDAHQVFYTIDVQAK</sequence>
<name>A0A0F9DDM0_9ZZZZ</name>